<sequence>MSYLKLILFIVLYYASILIIGKLVSTQGKLNIYKSNILIGIFSIIISLILIYFSDIDFKEAGFKIGNIKNGLIMIGISFLIILISIYSMRKMNYSDLAKIPYTSFKKNKLLLFYMWVLVGPIEEIFYRGFVQGNLEKLIFGSIFTIRYSTLISMLIFILAHLNNVFFGKENIKQFLNLLPGRVIMSFILSYTFQISGSILYPIIIHNFTDGMTISYLIYLKQKFINNYQS</sequence>
<dbReference type="HOGENOM" id="CLU_104565_0_0_0"/>
<protein>
    <submittedName>
        <fullName evidence="3">Abortive infection protein</fullName>
    </submittedName>
</protein>
<dbReference type="RefSeq" id="WP_052670435.1">
    <property type="nucleotide sequence ID" value="NZ_LN824141.1"/>
</dbReference>
<dbReference type="EMBL" id="LN824141">
    <property type="protein sequence ID" value="CEP78819.1"/>
    <property type="molecule type" value="Genomic_DNA"/>
</dbReference>
<feature type="domain" description="CAAX prenyl protease 2/Lysostaphin resistance protein A-like" evidence="2">
    <location>
        <begin position="110"/>
        <end position="211"/>
    </location>
</feature>
<dbReference type="InterPro" id="IPR003675">
    <property type="entry name" value="Rce1/LyrA-like_dom"/>
</dbReference>
<proteinExistence type="predicted"/>
<dbReference type="Pfam" id="PF02517">
    <property type="entry name" value="Rce1-like"/>
    <property type="match status" value="1"/>
</dbReference>
<evidence type="ECO:0000313" key="3">
    <source>
        <dbReference type="EMBL" id="CEP78819.1"/>
    </source>
</evidence>
<feature type="transmembrane region" description="Helical" evidence="1">
    <location>
        <begin position="6"/>
        <end position="24"/>
    </location>
</feature>
<keyword evidence="4" id="KW-1185">Reference proteome</keyword>
<feature type="transmembrane region" description="Helical" evidence="1">
    <location>
        <begin position="199"/>
        <end position="220"/>
    </location>
</feature>
<evidence type="ECO:0000256" key="1">
    <source>
        <dbReference type="SAM" id="Phobius"/>
    </source>
</evidence>
<feature type="transmembrane region" description="Helical" evidence="1">
    <location>
        <begin position="110"/>
        <end position="127"/>
    </location>
</feature>
<dbReference type="Proteomes" id="UP000032809">
    <property type="component" value="Chromosome I"/>
</dbReference>
<organism evidence="3 4">
    <name type="scientific">Defluviitoga tunisiensis</name>
    <dbReference type="NCBI Taxonomy" id="1006576"/>
    <lineage>
        <taxon>Bacteria</taxon>
        <taxon>Thermotogati</taxon>
        <taxon>Thermotogota</taxon>
        <taxon>Thermotogae</taxon>
        <taxon>Petrotogales</taxon>
        <taxon>Petrotogaceae</taxon>
        <taxon>Defluviitoga</taxon>
    </lineage>
</organism>
<evidence type="ECO:0000313" key="4">
    <source>
        <dbReference type="Proteomes" id="UP000032809"/>
    </source>
</evidence>
<dbReference type="KEGG" id="dtn:DTL3_1528"/>
<dbReference type="GO" id="GO:0004175">
    <property type="term" value="F:endopeptidase activity"/>
    <property type="evidence" value="ECO:0007669"/>
    <property type="project" value="UniProtKB-ARBA"/>
</dbReference>
<name>A0A0C7P4R5_DEFTU</name>
<keyword evidence="1" id="KW-0812">Transmembrane</keyword>
<dbReference type="GO" id="GO:0080120">
    <property type="term" value="P:CAAX-box protein maturation"/>
    <property type="evidence" value="ECO:0007669"/>
    <property type="project" value="UniProtKB-ARBA"/>
</dbReference>
<keyword evidence="1" id="KW-0472">Membrane</keyword>
<gene>
    <name evidence="3" type="ORF">DTL3_1528</name>
</gene>
<dbReference type="AlphaFoldDB" id="A0A0C7P4R5"/>
<feature type="transmembrane region" description="Helical" evidence="1">
    <location>
        <begin position="175"/>
        <end position="193"/>
    </location>
</feature>
<feature type="transmembrane region" description="Helical" evidence="1">
    <location>
        <begin position="36"/>
        <end position="53"/>
    </location>
</feature>
<keyword evidence="1" id="KW-1133">Transmembrane helix</keyword>
<accession>A0A0C7P4R5</accession>
<feature type="transmembrane region" description="Helical" evidence="1">
    <location>
        <begin position="139"/>
        <end position="163"/>
    </location>
</feature>
<feature type="transmembrane region" description="Helical" evidence="1">
    <location>
        <begin position="73"/>
        <end position="89"/>
    </location>
</feature>
<reference evidence="4" key="1">
    <citation type="submission" date="2014-11" db="EMBL/GenBank/DDBJ databases">
        <authorList>
            <person name="Wibberg D."/>
        </authorList>
    </citation>
    <scope>NUCLEOTIDE SEQUENCE [LARGE SCALE GENOMIC DNA]</scope>
    <source>
        <strain evidence="4">L3</strain>
    </source>
</reference>
<dbReference type="STRING" id="1006576.DTL3_1528"/>
<evidence type="ECO:0000259" key="2">
    <source>
        <dbReference type="Pfam" id="PF02517"/>
    </source>
</evidence>